<sequence length="141" mass="15437">MEPTTTPKHSLTTPNASERANQPRAIQWIGGVVRPRGFRHRGKPMRVAVWIDRAGSIVSAAIVEGHGPSVLRELLEEQLAQTEAAKRPSELVVWPNVRAAFRGLEYPAVVVEHDAFLTVVVEDQADFGRIPGTLPVRVGCS</sequence>
<dbReference type="RefSeq" id="WP_106390450.1">
    <property type="nucleotide sequence ID" value="NZ_PVNK01000056.1"/>
</dbReference>
<dbReference type="AlphaFoldDB" id="A0A2S9YGE7"/>
<organism evidence="2 3">
    <name type="scientific">Enhygromyxa salina</name>
    <dbReference type="NCBI Taxonomy" id="215803"/>
    <lineage>
        <taxon>Bacteria</taxon>
        <taxon>Pseudomonadati</taxon>
        <taxon>Myxococcota</taxon>
        <taxon>Polyangia</taxon>
        <taxon>Nannocystales</taxon>
        <taxon>Nannocystaceae</taxon>
        <taxon>Enhygromyxa</taxon>
    </lineage>
</organism>
<comment type="caution">
    <text evidence="2">The sequence shown here is derived from an EMBL/GenBank/DDBJ whole genome shotgun (WGS) entry which is preliminary data.</text>
</comment>
<dbReference type="Proteomes" id="UP000237968">
    <property type="component" value="Unassembled WGS sequence"/>
</dbReference>
<evidence type="ECO:0000313" key="2">
    <source>
        <dbReference type="EMBL" id="PRQ04185.1"/>
    </source>
</evidence>
<gene>
    <name evidence="2" type="ORF">ENSA5_10230</name>
</gene>
<evidence type="ECO:0000256" key="1">
    <source>
        <dbReference type="SAM" id="MobiDB-lite"/>
    </source>
</evidence>
<accession>A0A2S9YGE7</accession>
<dbReference type="OrthoDB" id="9835702at2"/>
<keyword evidence="3" id="KW-1185">Reference proteome</keyword>
<reference evidence="2 3" key="1">
    <citation type="submission" date="2018-03" db="EMBL/GenBank/DDBJ databases">
        <title>Draft Genome Sequences of the Obligatory Marine Myxobacteria Enhygromyxa salina SWB005.</title>
        <authorList>
            <person name="Poehlein A."/>
            <person name="Moghaddam J.A."/>
            <person name="Harms H."/>
            <person name="Alanjari M."/>
            <person name="Koenig G.M."/>
            <person name="Daniel R."/>
            <person name="Schaeberle T.F."/>
        </authorList>
    </citation>
    <scope>NUCLEOTIDE SEQUENCE [LARGE SCALE GENOMIC DNA]</scope>
    <source>
        <strain evidence="2 3">SWB005</strain>
    </source>
</reference>
<dbReference type="EMBL" id="PVNK01000056">
    <property type="protein sequence ID" value="PRQ04185.1"/>
    <property type="molecule type" value="Genomic_DNA"/>
</dbReference>
<feature type="region of interest" description="Disordered" evidence="1">
    <location>
        <begin position="1"/>
        <end position="20"/>
    </location>
</feature>
<evidence type="ECO:0000313" key="3">
    <source>
        <dbReference type="Proteomes" id="UP000237968"/>
    </source>
</evidence>
<name>A0A2S9YGE7_9BACT</name>
<proteinExistence type="predicted"/>
<protein>
    <submittedName>
        <fullName evidence="2">Uncharacterized protein</fullName>
    </submittedName>
</protein>